<comment type="similarity">
    <text evidence="2">Belongs to the GOLPH3/VPS74 family.</text>
</comment>
<dbReference type="GO" id="GO:0070273">
    <property type="term" value="F:phosphatidylinositol-4-phosphate binding"/>
    <property type="evidence" value="ECO:0007669"/>
    <property type="project" value="InterPro"/>
</dbReference>
<dbReference type="FunFam" id="1.10.3630.10:FF:000001">
    <property type="entry name" value="Golgi phosphoprotein 3"/>
    <property type="match status" value="1"/>
</dbReference>
<feature type="compositionally biased region" description="Basic and acidic residues" evidence="6">
    <location>
        <begin position="13"/>
        <end position="34"/>
    </location>
</feature>
<comment type="subcellular location">
    <subcellularLocation>
        <location evidence="1">Golgi apparatus membrane</location>
        <topology evidence="1">Peripheral membrane protein</topology>
        <orientation evidence="1">Cytoplasmic side</orientation>
    </subcellularLocation>
</comment>
<dbReference type="Proteomes" id="UP001458880">
    <property type="component" value="Unassembled WGS sequence"/>
</dbReference>
<gene>
    <name evidence="7" type="ORF">QE152_g406</name>
</gene>
<name>A0AAW1NDF2_POPJA</name>
<evidence type="ECO:0000256" key="3">
    <source>
        <dbReference type="ARBA" id="ARBA00023034"/>
    </source>
</evidence>
<accession>A0AAW1NDF2</accession>
<dbReference type="GO" id="GO:0005829">
    <property type="term" value="C:cytosol"/>
    <property type="evidence" value="ECO:0007669"/>
    <property type="project" value="TreeGrafter"/>
</dbReference>
<evidence type="ECO:0000256" key="4">
    <source>
        <dbReference type="ARBA" id="ARBA00023121"/>
    </source>
</evidence>
<evidence type="ECO:0000256" key="5">
    <source>
        <dbReference type="ARBA" id="ARBA00023136"/>
    </source>
</evidence>
<evidence type="ECO:0000313" key="7">
    <source>
        <dbReference type="EMBL" id="KAK9758659.1"/>
    </source>
</evidence>
<dbReference type="GO" id="GO:0000139">
    <property type="term" value="C:Golgi membrane"/>
    <property type="evidence" value="ECO:0007669"/>
    <property type="project" value="UniProtKB-SubCell"/>
</dbReference>
<dbReference type="PANTHER" id="PTHR12704:SF2">
    <property type="entry name" value="GOLGI PHOSPHOPROTEIN 3 HOMOLOG SAURON"/>
    <property type="match status" value="1"/>
</dbReference>
<dbReference type="PANTHER" id="PTHR12704">
    <property type="entry name" value="TRANS-GOLGI PROTEIN GMX33"/>
    <property type="match status" value="1"/>
</dbReference>
<dbReference type="EMBL" id="JASPKY010000003">
    <property type="protein sequence ID" value="KAK9758659.1"/>
    <property type="molecule type" value="Genomic_DNA"/>
</dbReference>
<evidence type="ECO:0000313" key="8">
    <source>
        <dbReference type="Proteomes" id="UP001458880"/>
    </source>
</evidence>
<dbReference type="GO" id="GO:0048194">
    <property type="term" value="P:Golgi vesicle budding"/>
    <property type="evidence" value="ECO:0007669"/>
    <property type="project" value="TreeGrafter"/>
</dbReference>
<keyword evidence="8" id="KW-1185">Reference proteome</keyword>
<protein>
    <submittedName>
        <fullName evidence="7">cAMP-regulated phosphoprotein/endosulfine conserved region</fullName>
    </submittedName>
</protein>
<dbReference type="InterPro" id="IPR038261">
    <property type="entry name" value="GPP34-like_sf"/>
</dbReference>
<proteinExistence type="inferred from homology"/>
<organism evidence="7 8">
    <name type="scientific">Popillia japonica</name>
    <name type="common">Japanese beetle</name>
    <dbReference type="NCBI Taxonomy" id="7064"/>
    <lineage>
        <taxon>Eukaryota</taxon>
        <taxon>Metazoa</taxon>
        <taxon>Ecdysozoa</taxon>
        <taxon>Arthropoda</taxon>
        <taxon>Hexapoda</taxon>
        <taxon>Insecta</taxon>
        <taxon>Pterygota</taxon>
        <taxon>Neoptera</taxon>
        <taxon>Endopterygota</taxon>
        <taxon>Coleoptera</taxon>
        <taxon>Polyphaga</taxon>
        <taxon>Scarabaeiformia</taxon>
        <taxon>Scarabaeidae</taxon>
        <taxon>Rutelinae</taxon>
        <taxon>Popillia</taxon>
    </lineage>
</organism>
<evidence type="ECO:0000256" key="6">
    <source>
        <dbReference type="SAM" id="MobiDB-lite"/>
    </source>
</evidence>
<sequence length="408" mass="46340">MNRTDGLIQRRNIIRETSEGVPKDTQNDEKKQERDEELDDGDSKETRLTLMEEVLLLGLKDKEGYTSFWNDCISSGLRGCILIELGLRGRVELERAGMRRKGLLTRKLILKSDTPTGDVLLDEALKHLKETDPPETVQSWIEYLSGETWNPLKLRYQLKNVRERLAKNLVEKGVLTTEKQNFLLFDMTTHPLTDNVTKSRLVKKIQDAVLSKWVNDPQRMDKRMLALIFLAHASDVLENAFAPLNDDDYELAMKRVRELLDLDFEQESVKPNTSEKHVVKYIFTMSEQENEPIEESQMSPHEVEKMEEAKLKAKYSVGIGGPNGGRPIAGHSAFLQKRLAKGQKFFDSGDYQMAKQKMGGINKQPLKTALPVNPYATGGEIPTPETVPARKTSIIQSSKFTPNIISNN</sequence>
<dbReference type="GO" id="GO:0006890">
    <property type="term" value="P:retrograde vesicle-mediated transport, Golgi to endoplasmic reticulum"/>
    <property type="evidence" value="ECO:0007669"/>
    <property type="project" value="TreeGrafter"/>
</dbReference>
<evidence type="ECO:0000256" key="2">
    <source>
        <dbReference type="ARBA" id="ARBA00007284"/>
    </source>
</evidence>
<keyword evidence="5" id="KW-0472">Membrane</keyword>
<keyword evidence="3" id="KW-0333">Golgi apparatus</keyword>
<dbReference type="GO" id="GO:0007030">
    <property type="term" value="P:Golgi organization"/>
    <property type="evidence" value="ECO:0007669"/>
    <property type="project" value="TreeGrafter"/>
</dbReference>
<keyword evidence="4" id="KW-0446">Lipid-binding</keyword>
<dbReference type="Gene3D" id="1.10.3630.10">
    <property type="entry name" value="yeast vps74-n-term truncation variant domain like"/>
    <property type="match status" value="1"/>
</dbReference>
<comment type="caution">
    <text evidence="7">The sequence shown here is derived from an EMBL/GenBank/DDBJ whole genome shotgun (WGS) entry which is preliminary data.</text>
</comment>
<feature type="region of interest" description="Disordered" evidence="6">
    <location>
        <begin position="1"/>
        <end position="44"/>
    </location>
</feature>
<dbReference type="GO" id="GO:0031985">
    <property type="term" value="C:Golgi cisterna"/>
    <property type="evidence" value="ECO:0007669"/>
    <property type="project" value="TreeGrafter"/>
</dbReference>
<dbReference type="InterPro" id="IPR008628">
    <property type="entry name" value="GPP34-like"/>
</dbReference>
<evidence type="ECO:0000256" key="1">
    <source>
        <dbReference type="ARBA" id="ARBA00004255"/>
    </source>
</evidence>
<dbReference type="Pfam" id="PF05719">
    <property type="entry name" value="GPP34"/>
    <property type="match status" value="1"/>
</dbReference>
<dbReference type="GO" id="GO:0005802">
    <property type="term" value="C:trans-Golgi network"/>
    <property type="evidence" value="ECO:0007669"/>
    <property type="project" value="TreeGrafter"/>
</dbReference>
<dbReference type="GO" id="GO:0043001">
    <property type="term" value="P:Golgi to plasma membrane protein transport"/>
    <property type="evidence" value="ECO:0007669"/>
    <property type="project" value="TreeGrafter"/>
</dbReference>
<reference evidence="7 8" key="1">
    <citation type="journal article" date="2024" name="BMC Genomics">
        <title>De novo assembly and annotation of Popillia japonica's genome with initial clues to its potential as an invasive pest.</title>
        <authorList>
            <person name="Cucini C."/>
            <person name="Boschi S."/>
            <person name="Funari R."/>
            <person name="Cardaioli E."/>
            <person name="Iannotti N."/>
            <person name="Marturano G."/>
            <person name="Paoli F."/>
            <person name="Bruttini M."/>
            <person name="Carapelli A."/>
            <person name="Frati F."/>
            <person name="Nardi F."/>
        </authorList>
    </citation>
    <scope>NUCLEOTIDE SEQUENCE [LARGE SCALE GENOMIC DNA]</scope>
    <source>
        <strain evidence="7">DMR45628</strain>
    </source>
</reference>
<dbReference type="AlphaFoldDB" id="A0AAW1NDF2"/>